<dbReference type="RefSeq" id="WP_002704690.1">
    <property type="nucleotide sequence ID" value="NZ_AGRW01000048.1"/>
</dbReference>
<dbReference type="OrthoDB" id="308811at2"/>
<sequence length="417" mass="47625">MKRIFVLLALFAAVPVFASKGDLKLSPEDLLVVPESQNDIVNDGNGFHLFIRKKGSINSVLIAESTKDPRGKLDNFAYRAEKYNRINGDEIRMLNGKKLDSPSARYSLVATTVEVHPVLGECFHIYVPKKLVFGYSWTRHGEIEVRDGTFLNIRTFEKYFCDYSGAYDDNPFRVKVIDEKESEEFKTKAEEEFNKIAKGGKGNIFYSFGARQLPPQLKKSLSEMEGADKAELVFAIDATGSMKDDFWELYHVWIPELKVQLRKFSHVRLGLVLYKDYGEEYDFDGLPVKYFAFTESVDEFAKWIKSAYIHGGDDRPEAVFEALYASVRYYDWNRDAKKKIVLIGDAEPHPHPRGPFPVDRNLVTSLAAEQGIALDCIIIMDESYKKVFERESREKEMRAVKPSEKTGALIQSVSDVK</sequence>
<feature type="region of interest" description="Disordered" evidence="1">
    <location>
        <begin position="395"/>
        <end position="417"/>
    </location>
</feature>
<keyword evidence="4" id="KW-1185">Reference proteome</keyword>
<dbReference type="Proteomes" id="UP000003571">
    <property type="component" value="Unassembled WGS sequence"/>
</dbReference>
<feature type="compositionally biased region" description="Basic and acidic residues" evidence="1">
    <location>
        <begin position="395"/>
        <end position="404"/>
    </location>
</feature>
<dbReference type="InterPro" id="IPR052969">
    <property type="entry name" value="Thr-specific_kinase-like"/>
</dbReference>
<dbReference type="AlphaFoldDB" id="H7ELC3"/>
<dbReference type="GO" id="GO:0004674">
    <property type="term" value="F:protein serine/threonine kinase activity"/>
    <property type="evidence" value="ECO:0007669"/>
    <property type="project" value="TreeGrafter"/>
</dbReference>
<accession>H7ELC3</accession>
<gene>
    <name evidence="3" type="ORF">TresaDRAFT_2044</name>
</gene>
<dbReference type="PANTHER" id="PTHR47763">
    <property type="entry name" value="ALPHA-PROTEIN KINASE VWKA"/>
    <property type="match status" value="1"/>
</dbReference>
<organism evidence="3 4">
    <name type="scientific">Treponema saccharophilum DSM 2985</name>
    <dbReference type="NCBI Taxonomy" id="907348"/>
    <lineage>
        <taxon>Bacteria</taxon>
        <taxon>Pseudomonadati</taxon>
        <taxon>Spirochaetota</taxon>
        <taxon>Spirochaetia</taxon>
        <taxon>Spirochaetales</taxon>
        <taxon>Treponemataceae</taxon>
        <taxon>Treponema</taxon>
    </lineage>
</organism>
<evidence type="ECO:0000313" key="3">
    <source>
        <dbReference type="EMBL" id="EIC01655.1"/>
    </source>
</evidence>
<proteinExistence type="predicted"/>
<evidence type="ECO:0008006" key="5">
    <source>
        <dbReference type="Google" id="ProtNLM"/>
    </source>
</evidence>
<dbReference type="InterPro" id="IPR036465">
    <property type="entry name" value="vWFA_dom_sf"/>
</dbReference>
<keyword evidence="2" id="KW-0732">Signal</keyword>
<name>H7ELC3_9SPIR</name>
<protein>
    <recommendedName>
        <fullName evidence="5">VWFA domain-containing protein</fullName>
    </recommendedName>
</protein>
<comment type="caution">
    <text evidence="3">The sequence shown here is derived from an EMBL/GenBank/DDBJ whole genome shotgun (WGS) entry which is preliminary data.</text>
</comment>
<dbReference type="Gene3D" id="3.40.50.410">
    <property type="entry name" value="von Willebrand factor, type A domain"/>
    <property type="match status" value="1"/>
</dbReference>
<dbReference type="STRING" id="907348.TresaDRAFT_2044"/>
<dbReference type="PATRIC" id="fig|907348.3.peg.1707"/>
<feature type="signal peptide" evidence="2">
    <location>
        <begin position="1"/>
        <end position="18"/>
    </location>
</feature>
<feature type="chain" id="PRO_5003608797" description="VWFA domain-containing protein" evidence="2">
    <location>
        <begin position="19"/>
        <end position="417"/>
    </location>
</feature>
<reference evidence="3 4" key="1">
    <citation type="submission" date="2011-09" db="EMBL/GenBank/DDBJ databases">
        <title>The draft genome of Treponema saccharophilum DSM 2985.</title>
        <authorList>
            <consortium name="US DOE Joint Genome Institute (JGI-PGF)"/>
            <person name="Lucas S."/>
            <person name="Copeland A."/>
            <person name="Lapidus A."/>
            <person name="Glavina del Rio T."/>
            <person name="Dalin E."/>
            <person name="Tice H."/>
            <person name="Bruce D."/>
            <person name="Goodwin L."/>
            <person name="Pitluck S."/>
            <person name="Peters L."/>
            <person name="Kyrpides N."/>
            <person name="Mavromatis K."/>
            <person name="Ivanova N."/>
            <person name="Markowitz V."/>
            <person name="Cheng J.-F."/>
            <person name="Hugenholtz P."/>
            <person name="Woyke T."/>
            <person name="Wu D."/>
            <person name="Gronow S."/>
            <person name="Wellnitz S."/>
            <person name="Brambilla E."/>
            <person name="Klenk H.-P."/>
            <person name="Eisen J.A."/>
        </authorList>
    </citation>
    <scope>NUCLEOTIDE SEQUENCE [LARGE SCALE GENOMIC DNA]</scope>
    <source>
        <strain evidence="3 4">DSM 2985</strain>
    </source>
</reference>
<dbReference type="SUPFAM" id="SSF53300">
    <property type="entry name" value="vWA-like"/>
    <property type="match status" value="1"/>
</dbReference>
<evidence type="ECO:0000313" key="4">
    <source>
        <dbReference type="Proteomes" id="UP000003571"/>
    </source>
</evidence>
<dbReference type="eggNOG" id="COG2304">
    <property type="taxonomic scope" value="Bacteria"/>
</dbReference>
<evidence type="ECO:0000256" key="2">
    <source>
        <dbReference type="SAM" id="SignalP"/>
    </source>
</evidence>
<dbReference type="CDD" id="cd00198">
    <property type="entry name" value="vWFA"/>
    <property type="match status" value="1"/>
</dbReference>
<evidence type="ECO:0000256" key="1">
    <source>
        <dbReference type="SAM" id="MobiDB-lite"/>
    </source>
</evidence>
<dbReference type="EMBL" id="AGRW01000048">
    <property type="protein sequence ID" value="EIC01655.1"/>
    <property type="molecule type" value="Genomic_DNA"/>
</dbReference>
<dbReference type="GO" id="GO:0005737">
    <property type="term" value="C:cytoplasm"/>
    <property type="evidence" value="ECO:0007669"/>
    <property type="project" value="TreeGrafter"/>
</dbReference>
<dbReference type="PANTHER" id="PTHR47763:SF1">
    <property type="entry name" value="DUF659 DOMAIN-CONTAINING PROTEIN"/>
    <property type="match status" value="1"/>
</dbReference>